<protein>
    <submittedName>
        <fullName evidence="2">Uncharacterized protein</fullName>
    </submittedName>
</protein>
<evidence type="ECO:0000313" key="3">
    <source>
        <dbReference type="Proteomes" id="UP000053958"/>
    </source>
</evidence>
<comment type="caution">
    <text evidence="2">The sequence shown here is derived from an EMBL/GenBank/DDBJ whole genome shotgun (WGS) entry which is preliminary data.</text>
</comment>
<proteinExistence type="predicted"/>
<accession>A0A0F4YE94</accession>
<dbReference type="OrthoDB" id="10490831at2759"/>
<name>A0A0F4YE94_RASE3</name>
<keyword evidence="1" id="KW-0812">Transmembrane</keyword>
<feature type="transmembrane region" description="Helical" evidence="1">
    <location>
        <begin position="68"/>
        <end position="90"/>
    </location>
</feature>
<reference evidence="2 3" key="1">
    <citation type="submission" date="2015-04" db="EMBL/GenBank/DDBJ databases">
        <authorList>
            <person name="Heijne W.H."/>
            <person name="Fedorova N.D."/>
            <person name="Nierman W.C."/>
            <person name="Vollebregt A.W."/>
            <person name="Zhao Z."/>
            <person name="Wu L."/>
            <person name="Kumar M."/>
            <person name="Stam H."/>
            <person name="van den Berg M.A."/>
            <person name="Pel H.J."/>
        </authorList>
    </citation>
    <scope>NUCLEOTIDE SEQUENCE [LARGE SCALE GENOMIC DNA]</scope>
    <source>
        <strain evidence="2 3">CBS 393.64</strain>
    </source>
</reference>
<dbReference type="GeneID" id="25321814"/>
<feature type="non-terminal residue" evidence="2">
    <location>
        <position position="1"/>
    </location>
</feature>
<keyword evidence="1" id="KW-1133">Transmembrane helix</keyword>
<sequence>PHTCAAEGRCEKPWRCRWESGLAIRQHPSITTPQTIFVYIHRQASVLTPSMFIAQLPQMPSRQLRRKVRVGSISFLIRISASSIIGPVLFRSNW</sequence>
<evidence type="ECO:0000313" key="2">
    <source>
        <dbReference type="EMBL" id="KKA16507.1"/>
    </source>
</evidence>
<dbReference type="AlphaFoldDB" id="A0A0F4YE94"/>
<keyword evidence="1" id="KW-0472">Membrane</keyword>
<evidence type="ECO:0000256" key="1">
    <source>
        <dbReference type="SAM" id="Phobius"/>
    </source>
</evidence>
<dbReference type="RefSeq" id="XP_013323119.1">
    <property type="nucleotide sequence ID" value="XM_013467665.1"/>
</dbReference>
<dbReference type="Proteomes" id="UP000053958">
    <property type="component" value="Unassembled WGS sequence"/>
</dbReference>
<gene>
    <name evidence="2" type="ORF">T310_9896</name>
</gene>
<organism evidence="2 3">
    <name type="scientific">Rasamsonia emersonii (strain ATCC 16479 / CBS 393.64 / IMI 116815)</name>
    <dbReference type="NCBI Taxonomy" id="1408163"/>
    <lineage>
        <taxon>Eukaryota</taxon>
        <taxon>Fungi</taxon>
        <taxon>Dikarya</taxon>
        <taxon>Ascomycota</taxon>
        <taxon>Pezizomycotina</taxon>
        <taxon>Eurotiomycetes</taxon>
        <taxon>Eurotiomycetidae</taxon>
        <taxon>Eurotiales</taxon>
        <taxon>Trichocomaceae</taxon>
        <taxon>Rasamsonia</taxon>
    </lineage>
</organism>
<dbReference type="EMBL" id="LASV01000758">
    <property type="protein sequence ID" value="KKA16507.1"/>
    <property type="molecule type" value="Genomic_DNA"/>
</dbReference>
<keyword evidence="3" id="KW-1185">Reference proteome</keyword>